<dbReference type="Pfam" id="PF07690">
    <property type="entry name" value="MFS_1"/>
    <property type="match status" value="1"/>
</dbReference>
<name>A0A7W7CB42_9PSEU</name>
<sequence>MTTPPPAELRDCFGRDYRVGPSAELLTGRSRSWQLAPPLAAMAAAGVLQYSFGALAPALSALHGWPVSQTFWLLALWITAQAGVGLPVAYLRERGVLGPRALLWLGAAMCLLGPVALGRAPGFSGALLGFSLLGGAGAGLVYAVSASTVAKWFPDRSAVRVSLVTGAFAMGAIPFLLLVLPTVSATNLVPTLDRTGLVLGLVIAVAGVFFRDPPSNWWPPQVDPRAWALSRRRGPGSANLPAVRDYSPGEAVRIGALPALAVILFCASAVTLFTVAAFAGFAATLDLSPPVIGAATALLVAGNGVARAVVLRVSDRIGRARTLAATLTVLALSQAALAASARDQSLPLLLAAAVLAGAGGACYPLVASLVREYFGDRRHGEIHAVVYSAKAFGGIAGVGLTAAAVPTMGYPALFLLAGALALGSALLCRLLRQPGRIPLLWTTQRVR</sequence>
<feature type="transmembrane region" description="Helical" evidence="6">
    <location>
        <begin position="291"/>
        <end position="310"/>
    </location>
</feature>
<dbReference type="InterPro" id="IPR036259">
    <property type="entry name" value="MFS_trans_sf"/>
</dbReference>
<dbReference type="RefSeq" id="WP_185003707.1">
    <property type="nucleotide sequence ID" value="NZ_BAAAUI010000002.1"/>
</dbReference>
<dbReference type="PANTHER" id="PTHR43385">
    <property type="entry name" value="RIBOFLAVIN TRANSPORTER RIBJ"/>
    <property type="match status" value="1"/>
</dbReference>
<dbReference type="GO" id="GO:0022857">
    <property type="term" value="F:transmembrane transporter activity"/>
    <property type="evidence" value="ECO:0007669"/>
    <property type="project" value="InterPro"/>
</dbReference>
<feature type="transmembrane region" description="Helical" evidence="6">
    <location>
        <begin position="254"/>
        <end position="279"/>
    </location>
</feature>
<keyword evidence="4 6" id="KW-1133">Transmembrane helix</keyword>
<dbReference type="GO" id="GO:0005886">
    <property type="term" value="C:plasma membrane"/>
    <property type="evidence" value="ECO:0007669"/>
    <property type="project" value="UniProtKB-SubCell"/>
</dbReference>
<keyword evidence="9" id="KW-1185">Reference proteome</keyword>
<gene>
    <name evidence="8" type="ORF">HNR67_003923</name>
</gene>
<feature type="transmembrane region" description="Helical" evidence="6">
    <location>
        <begin position="382"/>
        <end position="404"/>
    </location>
</feature>
<feature type="transmembrane region" description="Helical" evidence="6">
    <location>
        <begin position="39"/>
        <end position="59"/>
    </location>
</feature>
<keyword evidence="3 6" id="KW-0812">Transmembrane</keyword>
<evidence type="ECO:0000313" key="9">
    <source>
        <dbReference type="Proteomes" id="UP000533598"/>
    </source>
</evidence>
<evidence type="ECO:0000256" key="1">
    <source>
        <dbReference type="ARBA" id="ARBA00004651"/>
    </source>
</evidence>
<evidence type="ECO:0000313" key="8">
    <source>
        <dbReference type="EMBL" id="MBB4677805.1"/>
    </source>
</evidence>
<dbReference type="InterPro" id="IPR011701">
    <property type="entry name" value="MFS"/>
</dbReference>
<evidence type="ECO:0000256" key="5">
    <source>
        <dbReference type="ARBA" id="ARBA00023136"/>
    </source>
</evidence>
<comment type="subcellular location">
    <subcellularLocation>
        <location evidence="1">Cell membrane</location>
        <topology evidence="1">Multi-pass membrane protein</topology>
    </subcellularLocation>
</comment>
<feature type="transmembrane region" description="Helical" evidence="6">
    <location>
        <begin position="192"/>
        <end position="210"/>
    </location>
</feature>
<dbReference type="InterPro" id="IPR052983">
    <property type="entry name" value="MFS_Riboflavin_Transporter"/>
</dbReference>
<keyword evidence="5 6" id="KW-0472">Membrane</keyword>
<accession>A0A7W7CB42</accession>
<feature type="transmembrane region" description="Helical" evidence="6">
    <location>
        <begin position="161"/>
        <end position="180"/>
    </location>
</feature>
<comment type="caution">
    <text evidence="8">The sequence shown here is derived from an EMBL/GenBank/DDBJ whole genome shotgun (WGS) entry which is preliminary data.</text>
</comment>
<feature type="transmembrane region" description="Helical" evidence="6">
    <location>
        <begin position="102"/>
        <end position="120"/>
    </location>
</feature>
<feature type="transmembrane region" description="Helical" evidence="6">
    <location>
        <begin position="410"/>
        <end position="431"/>
    </location>
</feature>
<dbReference type="Proteomes" id="UP000533598">
    <property type="component" value="Unassembled WGS sequence"/>
</dbReference>
<evidence type="ECO:0000256" key="3">
    <source>
        <dbReference type="ARBA" id="ARBA00022692"/>
    </source>
</evidence>
<protein>
    <submittedName>
        <fullName evidence="8">MFS family permease</fullName>
    </submittedName>
</protein>
<evidence type="ECO:0000256" key="6">
    <source>
        <dbReference type="SAM" id="Phobius"/>
    </source>
</evidence>
<dbReference type="InterPro" id="IPR020846">
    <property type="entry name" value="MFS_dom"/>
</dbReference>
<feature type="transmembrane region" description="Helical" evidence="6">
    <location>
        <begin position="71"/>
        <end position="90"/>
    </location>
</feature>
<dbReference type="PROSITE" id="PS50850">
    <property type="entry name" value="MFS"/>
    <property type="match status" value="1"/>
</dbReference>
<dbReference type="SUPFAM" id="SSF103473">
    <property type="entry name" value="MFS general substrate transporter"/>
    <property type="match status" value="1"/>
</dbReference>
<evidence type="ECO:0000256" key="4">
    <source>
        <dbReference type="ARBA" id="ARBA00022989"/>
    </source>
</evidence>
<organism evidence="8 9">
    <name type="scientific">Crossiella cryophila</name>
    <dbReference type="NCBI Taxonomy" id="43355"/>
    <lineage>
        <taxon>Bacteria</taxon>
        <taxon>Bacillati</taxon>
        <taxon>Actinomycetota</taxon>
        <taxon>Actinomycetes</taxon>
        <taxon>Pseudonocardiales</taxon>
        <taxon>Pseudonocardiaceae</taxon>
        <taxon>Crossiella</taxon>
    </lineage>
</organism>
<feature type="transmembrane region" description="Helical" evidence="6">
    <location>
        <begin position="322"/>
        <end position="341"/>
    </location>
</feature>
<evidence type="ECO:0000256" key="2">
    <source>
        <dbReference type="ARBA" id="ARBA00022448"/>
    </source>
</evidence>
<dbReference type="Gene3D" id="1.20.1250.20">
    <property type="entry name" value="MFS general substrate transporter like domains"/>
    <property type="match status" value="2"/>
</dbReference>
<dbReference type="PANTHER" id="PTHR43385:SF1">
    <property type="entry name" value="RIBOFLAVIN TRANSPORTER RIBJ"/>
    <property type="match status" value="1"/>
</dbReference>
<dbReference type="AlphaFoldDB" id="A0A7W7CB42"/>
<dbReference type="EMBL" id="JACHMH010000001">
    <property type="protein sequence ID" value="MBB4677805.1"/>
    <property type="molecule type" value="Genomic_DNA"/>
</dbReference>
<evidence type="ECO:0000259" key="7">
    <source>
        <dbReference type="PROSITE" id="PS50850"/>
    </source>
</evidence>
<feature type="domain" description="Major facilitator superfamily (MFS) profile" evidence="7">
    <location>
        <begin position="254"/>
        <end position="447"/>
    </location>
</feature>
<feature type="transmembrane region" description="Helical" evidence="6">
    <location>
        <begin position="347"/>
        <end position="370"/>
    </location>
</feature>
<keyword evidence="2" id="KW-0813">Transport</keyword>
<reference evidence="8 9" key="1">
    <citation type="submission" date="2020-08" db="EMBL/GenBank/DDBJ databases">
        <title>Sequencing the genomes of 1000 actinobacteria strains.</title>
        <authorList>
            <person name="Klenk H.-P."/>
        </authorList>
    </citation>
    <scope>NUCLEOTIDE SEQUENCE [LARGE SCALE GENOMIC DNA]</scope>
    <source>
        <strain evidence="8 9">DSM 44230</strain>
    </source>
</reference>
<proteinExistence type="predicted"/>
<feature type="transmembrane region" description="Helical" evidence="6">
    <location>
        <begin position="126"/>
        <end position="149"/>
    </location>
</feature>